<dbReference type="GO" id="GO:0043165">
    <property type="term" value="P:Gram-negative-bacterium-type cell outer membrane assembly"/>
    <property type="evidence" value="ECO:0007669"/>
    <property type="project" value="UniProtKB-UniRule"/>
</dbReference>
<dbReference type="HOGENOM" id="CLU_009039_3_0_5"/>
<dbReference type="STRING" id="366602.Caul_2528"/>
<dbReference type="eggNOG" id="COG1452">
    <property type="taxonomic scope" value="Bacteria"/>
</dbReference>
<dbReference type="OrthoDB" id="9760225at2"/>
<dbReference type="KEGG" id="cak:Caul_2528"/>
<organism evidence="3">
    <name type="scientific">Caulobacter sp. (strain K31)</name>
    <dbReference type="NCBI Taxonomy" id="366602"/>
    <lineage>
        <taxon>Bacteria</taxon>
        <taxon>Pseudomonadati</taxon>
        <taxon>Pseudomonadota</taxon>
        <taxon>Alphaproteobacteria</taxon>
        <taxon>Caulobacterales</taxon>
        <taxon>Caulobacteraceae</taxon>
        <taxon>Caulobacter</taxon>
    </lineage>
</organism>
<reference evidence="3" key="1">
    <citation type="submission" date="2008-01" db="EMBL/GenBank/DDBJ databases">
        <title>Complete sequence of chromosome of Caulobacter sp. K31.</title>
        <authorList>
            <consortium name="US DOE Joint Genome Institute"/>
            <person name="Copeland A."/>
            <person name="Lucas S."/>
            <person name="Lapidus A."/>
            <person name="Barry K."/>
            <person name="Glavina del Rio T."/>
            <person name="Dalin E."/>
            <person name="Tice H."/>
            <person name="Pitluck S."/>
            <person name="Bruce D."/>
            <person name="Goodwin L."/>
            <person name="Thompson L.S."/>
            <person name="Brettin T."/>
            <person name="Detter J.C."/>
            <person name="Han C."/>
            <person name="Schmutz J."/>
            <person name="Larimer F."/>
            <person name="Land M."/>
            <person name="Hauser L."/>
            <person name="Kyrpides N."/>
            <person name="Kim E."/>
            <person name="Stephens C."/>
            <person name="Richardson P."/>
        </authorList>
    </citation>
    <scope>NUCLEOTIDE SEQUENCE [LARGE SCALE GENOMIC DNA]</scope>
    <source>
        <strain evidence="3">K31</strain>
    </source>
</reference>
<comment type="similarity">
    <text evidence="1">Belongs to the LptD family.</text>
</comment>
<dbReference type="PANTHER" id="PTHR30189">
    <property type="entry name" value="LPS-ASSEMBLY PROTEIN"/>
    <property type="match status" value="1"/>
</dbReference>
<evidence type="ECO:0000259" key="2">
    <source>
        <dbReference type="Pfam" id="PF04453"/>
    </source>
</evidence>
<name>B0SWM7_CAUSK</name>
<feature type="signal peptide" evidence="1">
    <location>
        <begin position="1"/>
        <end position="36"/>
    </location>
</feature>
<gene>
    <name evidence="1" type="primary">lptD</name>
    <name evidence="3" type="ordered locus">Caul_2528</name>
</gene>
<dbReference type="PANTHER" id="PTHR30189:SF1">
    <property type="entry name" value="LPS-ASSEMBLY PROTEIN LPTD"/>
    <property type="match status" value="1"/>
</dbReference>
<comment type="caution">
    <text evidence="1">Lacks conserved residue(s) required for the propagation of feature annotation.</text>
</comment>
<dbReference type="EMBL" id="CP000927">
    <property type="protein sequence ID" value="ABZ71655.1"/>
    <property type="molecule type" value="Genomic_DNA"/>
</dbReference>
<dbReference type="AlphaFoldDB" id="B0SWM7"/>
<comment type="function">
    <text evidence="1">Involved in the assembly of lipopolysaccharide (LPS) at the surface of the outer membrane.</text>
</comment>
<dbReference type="InterPro" id="IPR050218">
    <property type="entry name" value="LptD"/>
</dbReference>
<keyword evidence="1" id="KW-0998">Cell outer membrane</keyword>
<dbReference type="GO" id="GO:1990351">
    <property type="term" value="C:transporter complex"/>
    <property type="evidence" value="ECO:0007669"/>
    <property type="project" value="TreeGrafter"/>
</dbReference>
<dbReference type="GO" id="GO:0009279">
    <property type="term" value="C:cell outer membrane"/>
    <property type="evidence" value="ECO:0007669"/>
    <property type="project" value="UniProtKB-SubCell"/>
</dbReference>
<dbReference type="InterPro" id="IPR020889">
    <property type="entry name" value="LipoPS_assembly_LptD"/>
</dbReference>
<keyword evidence="1" id="KW-0472">Membrane</keyword>
<dbReference type="HAMAP" id="MF_01411">
    <property type="entry name" value="LPS_assembly_LptD"/>
    <property type="match status" value="1"/>
</dbReference>
<keyword evidence="1" id="KW-0732">Signal</keyword>
<evidence type="ECO:0000313" key="3">
    <source>
        <dbReference type="EMBL" id="ABZ71655.1"/>
    </source>
</evidence>
<dbReference type="InterPro" id="IPR007543">
    <property type="entry name" value="LptD_C"/>
</dbReference>
<dbReference type="Pfam" id="PF04453">
    <property type="entry name" value="LptD"/>
    <property type="match status" value="1"/>
</dbReference>
<proteinExistence type="inferred from homology"/>
<dbReference type="PROSITE" id="PS51257">
    <property type="entry name" value="PROKAR_LIPOPROTEIN"/>
    <property type="match status" value="1"/>
</dbReference>
<feature type="domain" description="LptD C-terminal" evidence="2">
    <location>
        <begin position="316"/>
        <end position="732"/>
    </location>
</feature>
<comment type="subcellular location">
    <subcellularLocation>
        <location evidence="1">Cell outer membrane</location>
    </subcellularLocation>
</comment>
<dbReference type="GO" id="GO:0015920">
    <property type="term" value="P:lipopolysaccharide transport"/>
    <property type="evidence" value="ECO:0007669"/>
    <property type="project" value="InterPro"/>
</dbReference>
<comment type="subunit">
    <text evidence="1">Component of the lipopolysaccharide transport and assembly complex.</text>
</comment>
<accession>B0SWM7</accession>
<sequence length="816" mass="90274" precursor="true">MMEFRWGAKDPKAVGMGRAVLLAGAAWLALACSAQAQQPLATVPAAPTPSPAVDDGLGDTGYYLESDLLIRDDANQKMIARGEVEARYQGRTLRADEVVYDSKTEVVTAHGHVQLINADGTAQFADEMTMDKDMKAGFARGFSARLDKNIKIAADTAVRRNEQITELNQAIYTPCEVCAEKPKPTWSIQADKVVQDKNRHLVYYHGATIRMWGAPLLYLPVFWHPDPQTQRSSGFLTPKLGVSKRRGVSYQQPYLFVFSPSQDLVLTPQINAKVNPFLNAQYRKRFYSGAVDVRAGGTYDKDFDNHGDRFGKGMFKSYILARGLFDIDQKWKWGFTAERASQALIFDDYDISDVYQQRGQFTADDHRLMSQIYTTRQDKRSYFSASMISVQGLRVVQVDPGTGLANRFENSGAFPLIGPLVEGRWEPESHILGGRLRVQGSGVVLTRSESQFGEPPYAYADYKGKDGVDSTRGTIQGDWRASVVLGSGLRVEPFAQARGDTYRVKDVFIPVNAFTTGDTHSINSSRGLGVAGVDLSLPMFKPLKNGGSIVLEPLAQFATGSNSSRVPIIVARDAAGNPIYFNEDSTNFELDETNLFDVNKSPGFDLYEGGTRVNLGGRATVKFADGRGGSVLVGRSLRTKVDPLMPTRAGLDQKASDWIVAATVTPIRGVNAFSRARFDNDTGKLNRIEAGVDASVSRGFGSLRYLRDNKDTSGFRQENLDFYGDYKIREHWGVTALGRLSYQDARAFGLPAADSQWSWTRRDLGVYYKDDCIRIDVVYQNEDRYTQTSSGLKLKADESVVLRLTLATLGDTLYSN</sequence>
<evidence type="ECO:0000256" key="1">
    <source>
        <dbReference type="HAMAP-Rule" id="MF_01411"/>
    </source>
</evidence>
<protein>
    <recommendedName>
        <fullName evidence="1">LPS-assembly protein LptD</fullName>
    </recommendedName>
</protein>
<feature type="chain" id="PRO_5009007348" description="LPS-assembly protein LptD" evidence="1">
    <location>
        <begin position="37"/>
        <end position="816"/>
    </location>
</feature>